<dbReference type="RefSeq" id="XP_003038679.1">
    <property type="nucleotide sequence ID" value="XM_003038633.1"/>
</dbReference>
<gene>
    <name evidence="2" type="ORF">SCHCODRAFT_104045</name>
</gene>
<dbReference type="OrthoDB" id="2755069at2759"/>
<feature type="region of interest" description="Disordered" evidence="1">
    <location>
        <begin position="330"/>
        <end position="387"/>
    </location>
</feature>
<reference evidence="2 3" key="1">
    <citation type="journal article" date="2010" name="Nat. Biotechnol.">
        <title>Genome sequence of the model mushroom Schizophyllum commune.</title>
        <authorList>
            <person name="Ohm R.A."/>
            <person name="de Jong J.F."/>
            <person name="Lugones L.G."/>
            <person name="Aerts A."/>
            <person name="Kothe E."/>
            <person name="Stajich J.E."/>
            <person name="de Vries R.P."/>
            <person name="Record E."/>
            <person name="Levasseur A."/>
            <person name="Baker S.E."/>
            <person name="Bartholomew K.A."/>
            <person name="Coutinho P.M."/>
            <person name="Erdmann S."/>
            <person name="Fowler T.J."/>
            <person name="Gathman A.C."/>
            <person name="Lombard V."/>
            <person name="Henrissat B."/>
            <person name="Knabe N."/>
            <person name="Kuees U."/>
            <person name="Lilly W.W."/>
            <person name="Lindquist E."/>
            <person name="Lucas S."/>
            <person name="Magnuson J.K."/>
            <person name="Piumi F."/>
            <person name="Raudaskoski M."/>
            <person name="Salamov A."/>
            <person name="Schmutz J."/>
            <person name="Schwarze F.W.M.R."/>
            <person name="vanKuyk P.A."/>
            <person name="Horton J.S."/>
            <person name="Grigoriev I.V."/>
            <person name="Woesten H.A.B."/>
        </authorList>
    </citation>
    <scope>NUCLEOTIDE SEQUENCE [LARGE SCALE GENOMIC DNA]</scope>
    <source>
        <strain evidence="3">H4-8 / FGSC 9210</strain>
    </source>
</reference>
<evidence type="ECO:0000313" key="2">
    <source>
        <dbReference type="EMBL" id="EFJ03777.1"/>
    </source>
</evidence>
<sequence>MPPAPSLGGRNRAPVAAAAGGAKSPAAQRARATAGKPKPSKAKEGHTAIVNATDDTSSAASKHGKTAAGSRGRVFTEGGGVAASDKTSSLDAGEVEELVRRLAAAGLNVTVQPLDAVQEVSANANSGIKTNASRVNAPGANDGPIEDDVEMGAPDQPGASRIHHSMTAESSDDESDEEMTLLRPGTNVSSMLNANEDKAGEGEDVEMGGDVQLVARPDGTAGNDYSIQEEMGLAGVKGSKKHQTYLSIVRRIRDYVIAAQLNVEKEWRQIAPEDKGKLYRVARTDIPFLQRFVNDWATEEIAKRYLKNKRQHLYRTGELARPTKYAHLKANAAKRDRDGSRRKKALVNAEAAKRAKTKKAATAAKKARKVSKSRAPPESAMDVEEEA</sequence>
<dbReference type="KEGG" id="scm:SCHCO_02696751"/>
<feature type="region of interest" description="Disordered" evidence="1">
    <location>
        <begin position="127"/>
        <end position="175"/>
    </location>
</feature>
<dbReference type="eggNOG" id="ENOG502R29S">
    <property type="taxonomic scope" value="Eukaryota"/>
</dbReference>
<feature type="non-terminal residue" evidence="2">
    <location>
        <position position="387"/>
    </location>
</feature>
<dbReference type="STRING" id="578458.D8PQQ0"/>
<dbReference type="VEuPathDB" id="FungiDB:SCHCODRAFT_02696751"/>
<evidence type="ECO:0000256" key="1">
    <source>
        <dbReference type="SAM" id="MobiDB-lite"/>
    </source>
</evidence>
<dbReference type="InParanoid" id="D8PQQ0"/>
<accession>D8PQQ0</accession>
<dbReference type="HOGENOM" id="CLU_714009_0_0_1"/>
<dbReference type="EMBL" id="GL377302">
    <property type="protein sequence ID" value="EFJ03777.1"/>
    <property type="molecule type" value="Genomic_DNA"/>
</dbReference>
<protein>
    <submittedName>
        <fullName evidence="2">Uncharacterized protein</fullName>
    </submittedName>
</protein>
<dbReference type="GeneID" id="9592357"/>
<feature type="region of interest" description="Disordered" evidence="1">
    <location>
        <begin position="1"/>
        <end position="92"/>
    </location>
</feature>
<feature type="compositionally biased region" description="Low complexity" evidence="1">
    <location>
        <begin position="8"/>
        <end position="30"/>
    </location>
</feature>
<keyword evidence="3" id="KW-1185">Reference proteome</keyword>
<organism evidence="3">
    <name type="scientific">Schizophyllum commune (strain H4-8 / FGSC 9210)</name>
    <name type="common">Split gill fungus</name>
    <dbReference type="NCBI Taxonomy" id="578458"/>
    <lineage>
        <taxon>Eukaryota</taxon>
        <taxon>Fungi</taxon>
        <taxon>Dikarya</taxon>
        <taxon>Basidiomycota</taxon>
        <taxon>Agaricomycotina</taxon>
        <taxon>Agaricomycetes</taxon>
        <taxon>Agaricomycetidae</taxon>
        <taxon>Agaricales</taxon>
        <taxon>Schizophyllaceae</taxon>
        <taxon>Schizophyllum</taxon>
    </lineage>
</organism>
<evidence type="ECO:0000313" key="3">
    <source>
        <dbReference type="Proteomes" id="UP000007431"/>
    </source>
</evidence>
<dbReference type="Proteomes" id="UP000007431">
    <property type="component" value="Unassembled WGS sequence"/>
</dbReference>
<dbReference type="AlphaFoldDB" id="D8PQQ0"/>
<proteinExistence type="predicted"/>
<feature type="compositionally biased region" description="Basic residues" evidence="1">
    <location>
        <begin position="354"/>
        <end position="372"/>
    </location>
</feature>
<name>D8PQQ0_SCHCM</name>